<dbReference type="Pfam" id="PF05157">
    <property type="entry name" value="MshEN"/>
    <property type="match status" value="1"/>
</dbReference>
<gene>
    <name evidence="6" type="ORF">US95_C0019G0003</name>
</gene>
<dbReference type="Gene3D" id="3.30.300.160">
    <property type="entry name" value="Type II secretion system, protein E, N-terminal domain"/>
    <property type="match status" value="1"/>
</dbReference>
<accession>A0A0G0KGZ6</accession>
<comment type="similarity">
    <text evidence="1">Belongs to the GSP E family.</text>
</comment>
<dbReference type="InterPro" id="IPR037257">
    <property type="entry name" value="T2SS_E_N_sf"/>
</dbReference>
<evidence type="ECO:0000313" key="7">
    <source>
        <dbReference type="Proteomes" id="UP000034738"/>
    </source>
</evidence>
<keyword evidence="2" id="KW-0547">Nucleotide-binding</keyword>
<dbReference type="AlphaFoldDB" id="A0A0G0KGZ6"/>
<dbReference type="SUPFAM" id="SSF52540">
    <property type="entry name" value="P-loop containing nucleoside triphosphate hydrolases"/>
    <property type="match status" value="1"/>
</dbReference>
<dbReference type="PANTHER" id="PTHR30258">
    <property type="entry name" value="TYPE II SECRETION SYSTEM PROTEIN GSPE-RELATED"/>
    <property type="match status" value="1"/>
</dbReference>
<dbReference type="SUPFAM" id="SSF160246">
    <property type="entry name" value="EspE N-terminal domain-like"/>
    <property type="match status" value="1"/>
</dbReference>
<dbReference type="GO" id="GO:0005524">
    <property type="term" value="F:ATP binding"/>
    <property type="evidence" value="ECO:0007669"/>
    <property type="project" value="UniProtKB-KW"/>
</dbReference>
<evidence type="ECO:0000256" key="3">
    <source>
        <dbReference type="ARBA" id="ARBA00022840"/>
    </source>
</evidence>
<dbReference type="InterPro" id="IPR007831">
    <property type="entry name" value="T2SS_GspE_N"/>
</dbReference>
<sequence>MPINHDVLRNLLEGSGFVKQTDLDDAFKVSAHLGCDVSDVLLGRNLISEDNYGQILATYYNISFINLDKIEIPHSVINQIPEDLAAEKMAIVFENKDGVLGVAMQDPQDLETIEMIRKTVGSGYQLVIYVATSTALKNALKAYKERTASVQTDDVMKVDDTNLSAIALVENFLDYAVREEASDIHIEPIPEHLLVRIRVDGVLQDHKVFPIKLHSPITARIKILSSLKIDEQRLPQDGQFSVFL</sequence>
<evidence type="ECO:0000256" key="2">
    <source>
        <dbReference type="ARBA" id="ARBA00022741"/>
    </source>
</evidence>
<evidence type="ECO:0000313" key="6">
    <source>
        <dbReference type="EMBL" id="KKQ74770.1"/>
    </source>
</evidence>
<evidence type="ECO:0000259" key="5">
    <source>
        <dbReference type="Pfam" id="PF05157"/>
    </source>
</evidence>
<name>A0A0G0KGZ6_9BACT</name>
<feature type="domain" description="Bacterial type II secretion system protein E" evidence="4">
    <location>
        <begin position="165"/>
        <end position="242"/>
    </location>
</feature>
<evidence type="ECO:0000256" key="1">
    <source>
        <dbReference type="ARBA" id="ARBA00006611"/>
    </source>
</evidence>
<dbReference type="PANTHER" id="PTHR30258:SF3">
    <property type="entry name" value="SLL1921 PROTEIN"/>
    <property type="match status" value="1"/>
</dbReference>
<dbReference type="InterPro" id="IPR027417">
    <property type="entry name" value="P-loop_NTPase"/>
</dbReference>
<dbReference type="Pfam" id="PF00437">
    <property type="entry name" value="T2SSE"/>
    <property type="match status" value="1"/>
</dbReference>
<dbReference type="EMBL" id="LBUY01000019">
    <property type="protein sequence ID" value="KKQ74770.1"/>
    <property type="molecule type" value="Genomic_DNA"/>
</dbReference>
<dbReference type="Proteomes" id="UP000034738">
    <property type="component" value="Unassembled WGS sequence"/>
</dbReference>
<reference evidence="6 7" key="1">
    <citation type="journal article" date="2015" name="Nature">
        <title>rRNA introns, odd ribosomes, and small enigmatic genomes across a large radiation of phyla.</title>
        <authorList>
            <person name="Brown C.T."/>
            <person name="Hug L.A."/>
            <person name="Thomas B.C."/>
            <person name="Sharon I."/>
            <person name="Castelle C.J."/>
            <person name="Singh A."/>
            <person name="Wilkins M.J."/>
            <person name="Williams K.H."/>
            <person name="Banfield J.F."/>
        </authorList>
    </citation>
    <scope>NUCLEOTIDE SEQUENCE [LARGE SCALE GENOMIC DNA]</scope>
</reference>
<dbReference type="Gene3D" id="3.30.450.90">
    <property type="match status" value="1"/>
</dbReference>
<comment type="caution">
    <text evidence="6">The sequence shown here is derived from an EMBL/GenBank/DDBJ whole genome shotgun (WGS) entry which is preliminary data.</text>
</comment>
<protein>
    <submittedName>
        <fullName evidence="6">Type II secretion system protein E</fullName>
    </submittedName>
</protein>
<dbReference type="GO" id="GO:0005886">
    <property type="term" value="C:plasma membrane"/>
    <property type="evidence" value="ECO:0007669"/>
    <property type="project" value="TreeGrafter"/>
</dbReference>
<proteinExistence type="inferred from homology"/>
<keyword evidence="3" id="KW-0067">ATP-binding</keyword>
<evidence type="ECO:0000259" key="4">
    <source>
        <dbReference type="Pfam" id="PF00437"/>
    </source>
</evidence>
<dbReference type="InterPro" id="IPR001482">
    <property type="entry name" value="T2SS/T4SS_dom"/>
</dbReference>
<organism evidence="6 7">
    <name type="scientific">Candidatus Woesebacteria bacterium GW2011_GWB1_38_5</name>
    <dbReference type="NCBI Taxonomy" id="1618568"/>
    <lineage>
        <taxon>Bacteria</taxon>
        <taxon>Candidatus Woeseibacteriota</taxon>
    </lineage>
</organism>
<dbReference type="GO" id="GO:0016887">
    <property type="term" value="F:ATP hydrolysis activity"/>
    <property type="evidence" value="ECO:0007669"/>
    <property type="project" value="TreeGrafter"/>
</dbReference>
<feature type="domain" description="Type II secretion system protein GspE N-terminal" evidence="5">
    <location>
        <begin position="60"/>
        <end position="146"/>
    </location>
</feature>